<sequence>MNKSVIDAVREGIWDFEPQPDDKEFDSTDAFPGSGEKVSVLAQRASNGLPLWHNGDRLDYENTGLDSLDGADSRA</sequence>
<proteinExistence type="predicted"/>
<dbReference type="AlphaFoldDB" id="A0A5C5ZSI5"/>
<dbReference type="EMBL" id="SJPQ01000001">
    <property type="protein sequence ID" value="TWT90469.1"/>
    <property type="molecule type" value="Genomic_DNA"/>
</dbReference>
<gene>
    <name evidence="1" type="ORF">Mal64_08580</name>
</gene>
<accession>A0A5C5ZSI5</accession>
<name>A0A5C5ZSI5_9BACT</name>
<comment type="caution">
    <text evidence="1">The sequence shown here is derived from an EMBL/GenBank/DDBJ whole genome shotgun (WGS) entry which is preliminary data.</text>
</comment>
<protein>
    <submittedName>
        <fullName evidence="1">Uncharacterized protein</fullName>
    </submittedName>
</protein>
<dbReference type="RefSeq" id="WP_146397375.1">
    <property type="nucleotide sequence ID" value="NZ_SJPQ01000001.1"/>
</dbReference>
<keyword evidence="2" id="KW-1185">Reference proteome</keyword>
<evidence type="ECO:0000313" key="2">
    <source>
        <dbReference type="Proteomes" id="UP000315440"/>
    </source>
</evidence>
<dbReference type="OrthoDB" id="274237at2"/>
<reference evidence="1 2" key="1">
    <citation type="submission" date="2019-02" db="EMBL/GenBank/DDBJ databases">
        <title>Deep-cultivation of Planctomycetes and their phenomic and genomic characterization uncovers novel biology.</title>
        <authorList>
            <person name="Wiegand S."/>
            <person name="Jogler M."/>
            <person name="Boedeker C."/>
            <person name="Pinto D."/>
            <person name="Vollmers J."/>
            <person name="Rivas-Marin E."/>
            <person name="Kohn T."/>
            <person name="Peeters S.H."/>
            <person name="Heuer A."/>
            <person name="Rast P."/>
            <person name="Oberbeckmann S."/>
            <person name="Bunk B."/>
            <person name="Jeske O."/>
            <person name="Meyerdierks A."/>
            <person name="Storesund J.E."/>
            <person name="Kallscheuer N."/>
            <person name="Luecker S."/>
            <person name="Lage O.M."/>
            <person name="Pohl T."/>
            <person name="Merkel B.J."/>
            <person name="Hornburger P."/>
            <person name="Mueller R.-W."/>
            <person name="Bruemmer F."/>
            <person name="Labrenz M."/>
            <person name="Spormann A.M."/>
            <person name="Op Den Camp H."/>
            <person name="Overmann J."/>
            <person name="Amann R."/>
            <person name="Jetten M.S.M."/>
            <person name="Mascher T."/>
            <person name="Medema M.H."/>
            <person name="Devos D.P."/>
            <person name="Kaster A.-K."/>
            <person name="Ovreas L."/>
            <person name="Rohde M."/>
            <person name="Galperin M.Y."/>
            <person name="Jogler C."/>
        </authorList>
    </citation>
    <scope>NUCLEOTIDE SEQUENCE [LARGE SCALE GENOMIC DNA]</scope>
    <source>
        <strain evidence="1 2">Mal64</strain>
    </source>
</reference>
<dbReference type="Proteomes" id="UP000315440">
    <property type="component" value="Unassembled WGS sequence"/>
</dbReference>
<evidence type="ECO:0000313" key="1">
    <source>
        <dbReference type="EMBL" id="TWT90469.1"/>
    </source>
</evidence>
<organism evidence="1 2">
    <name type="scientific">Pseudobythopirellula maris</name>
    <dbReference type="NCBI Taxonomy" id="2527991"/>
    <lineage>
        <taxon>Bacteria</taxon>
        <taxon>Pseudomonadati</taxon>
        <taxon>Planctomycetota</taxon>
        <taxon>Planctomycetia</taxon>
        <taxon>Pirellulales</taxon>
        <taxon>Lacipirellulaceae</taxon>
        <taxon>Pseudobythopirellula</taxon>
    </lineage>
</organism>